<dbReference type="OrthoDB" id="1891855at2"/>
<dbReference type="Proteomes" id="UP000198601">
    <property type="component" value="Unassembled WGS sequence"/>
</dbReference>
<dbReference type="STRING" id="624147.SAMN04487970_106124"/>
<sequence length="1173" mass="136283">MIKKRQYYIWQYSLDHIKSDGTTFSLDYNLESATLATETLMYYILNEKIMKRKYEPIIEYQTNKDGSLVKSISGTPIKIKKNVLPIITIETGRDRSAKTNEKLSKLLNEGFTANYHDSKGNNISVQKFVFLDNVLSSSQNKECRQIFIWDKYVDQLKRHISLGTEPTKCTVSKNLTRNALTTTDVYLFPVDMKELTICIIPDKEVPVIEDVEMIKPYHRSPEEESRFAELQAFIATEKEYDKQRLMILGKVKEKEIELPIAPNSRDKKYKTVGQWRKEGRRVRLDALIDPQWKVTKKDGTHVPVWTFEQTEPYEEKEFPITEWSTGLQLAEVKAHKVMENVFDGMGLVCKELGQRMEQFLQSDFPITGYQLRLPSIKGFFPCVDFRRYFRKHRVNKIKDIFNEWHETEKIDILATESTFKAKLEVVGKKPDASEDKRWLFPSISDYKSKLLDYGYDVIGISNVAKPVHETYRKSSYQLLLALNVRLQDIFCFSNVLGDMIHRTLSIYRKEETDWNDIAYVEAFLNQVFKENSDNNLGKNCSDAVKAIHLNKKLVFDHKVMQTIKDVIDHKIDEMCLGKFYLKAKYLYVTQDILAFLSYAAAEDKNEWMYTGFLGPKQCYCGGSIKGQRILARNPIMSFSELTRTTFVDYENEDVEFIRHLTNIVQLPLGTEPDRLGGADRDGDELLVLDTDTNWADTSIEYMQNYNDIVQDTGSEDYGNNRLELFNERLKLYFNERFPSQSSVTLRDYVINSLVQINDADKSTAESEEWTKRNIIDFIIRSEDKTGKITDINTTIENIANSEQDLVKYKLPIAIMKHLQALCIDASKSGLFDKVVIPDVIQYQFGKWKPQFMKFKDGNDYNKDKKHTSALDSFSHVMAKFKKYIHRIMIEETDRKVQRHKFENIYRFFQNPNLDTTYVDQTIAALQDTYASFLQKNRTLTKQKLSLNQYSSDEKHKRLRKEIDEKFAELFKETREQAGQICDCPSLLATASVRMTYVDSKAKNENQNYSFCWVVASEGILQNIQLNYEDLDKLYIQSANRDDSNAFEWLGEYYCAVTKHEAYALEFPEGKDMSIPEKYLKKQDRALVDLIDYEVTLLSSEKKPWEPKIVAEKIVDNTYTIFDDHGWLGVAEGLSIARKKGDTMLDNFLGSQITIKTIVNTTNASITCVVDMKC</sequence>
<protein>
    <submittedName>
        <fullName evidence="1">Uncharacterized protein</fullName>
    </submittedName>
</protein>
<evidence type="ECO:0000313" key="1">
    <source>
        <dbReference type="EMBL" id="SCW83429.1"/>
    </source>
</evidence>
<organism evidence="1 2">
    <name type="scientific">Paenibacillus tianmuensis</name>
    <dbReference type="NCBI Taxonomy" id="624147"/>
    <lineage>
        <taxon>Bacteria</taxon>
        <taxon>Bacillati</taxon>
        <taxon>Bacillota</taxon>
        <taxon>Bacilli</taxon>
        <taxon>Bacillales</taxon>
        <taxon>Paenibacillaceae</taxon>
        <taxon>Paenibacillus</taxon>
    </lineage>
</organism>
<gene>
    <name evidence="1" type="ORF">SAMN04487970_106124</name>
</gene>
<name>A0A1G4TS46_9BACL</name>
<keyword evidence="2" id="KW-1185">Reference proteome</keyword>
<dbReference type="AlphaFoldDB" id="A0A1G4TS46"/>
<accession>A0A1G4TS46</accession>
<evidence type="ECO:0000313" key="2">
    <source>
        <dbReference type="Proteomes" id="UP000198601"/>
    </source>
</evidence>
<proteinExistence type="predicted"/>
<reference evidence="2" key="1">
    <citation type="submission" date="2016-10" db="EMBL/GenBank/DDBJ databases">
        <authorList>
            <person name="Varghese N."/>
            <person name="Submissions S."/>
        </authorList>
    </citation>
    <scope>NUCLEOTIDE SEQUENCE [LARGE SCALE GENOMIC DNA]</scope>
    <source>
        <strain evidence="2">CGMCC 1.8946</strain>
    </source>
</reference>
<dbReference type="RefSeq" id="WP_090676464.1">
    <property type="nucleotide sequence ID" value="NZ_FMTT01000061.1"/>
</dbReference>
<dbReference type="EMBL" id="FMTT01000061">
    <property type="protein sequence ID" value="SCW83429.1"/>
    <property type="molecule type" value="Genomic_DNA"/>
</dbReference>